<dbReference type="Pfam" id="PF14543">
    <property type="entry name" value="TAXi_N"/>
    <property type="match status" value="1"/>
</dbReference>
<dbReference type="PANTHER" id="PTHR13683:SF331">
    <property type="entry name" value="ASPARTIC PROTEINASE ASP1"/>
    <property type="match status" value="1"/>
</dbReference>
<evidence type="ECO:0000313" key="3">
    <source>
        <dbReference type="EMBL" id="WVZ92955.1"/>
    </source>
</evidence>
<dbReference type="EMBL" id="CP144753">
    <property type="protein sequence ID" value="WVZ92955.1"/>
    <property type="molecule type" value="Genomic_DNA"/>
</dbReference>
<dbReference type="GO" id="GO:0004190">
    <property type="term" value="F:aspartic-type endopeptidase activity"/>
    <property type="evidence" value="ECO:0007669"/>
    <property type="project" value="InterPro"/>
</dbReference>
<protein>
    <recommendedName>
        <fullName evidence="2">Peptidase A1 domain-containing protein</fullName>
    </recommendedName>
</protein>
<keyword evidence="4" id="KW-1185">Reference proteome</keyword>
<name>A0AAQ3UIP3_PASNO</name>
<dbReference type="InterPro" id="IPR033121">
    <property type="entry name" value="PEPTIDASE_A1"/>
</dbReference>
<comment type="similarity">
    <text evidence="1">Belongs to the peptidase A1 family.</text>
</comment>
<dbReference type="InterPro" id="IPR032861">
    <property type="entry name" value="TAXi_N"/>
</dbReference>
<feature type="domain" description="Peptidase A1" evidence="2">
    <location>
        <begin position="2"/>
        <end position="119"/>
    </location>
</feature>
<dbReference type="Proteomes" id="UP001341281">
    <property type="component" value="Chromosome 09"/>
</dbReference>
<dbReference type="GO" id="GO:0006508">
    <property type="term" value="P:proteolysis"/>
    <property type="evidence" value="ECO:0007669"/>
    <property type="project" value="InterPro"/>
</dbReference>
<organism evidence="3 4">
    <name type="scientific">Paspalum notatum var. saurae</name>
    <dbReference type="NCBI Taxonomy" id="547442"/>
    <lineage>
        <taxon>Eukaryota</taxon>
        <taxon>Viridiplantae</taxon>
        <taxon>Streptophyta</taxon>
        <taxon>Embryophyta</taxon>
        <taxon>Tracheophyta</taxon>
        <taxon>Spermatophyta</taxon>
        <taxon>Magnoliopsida</taxon>
        <taxon>Liliopsida</taxon>
        <taxon>Poales</taxon>
        <taxon>Poaceae</taxon>
        <taxon>PACMAD clade</taxon>
        <taxon>Panicoideae</taxon>
        <taxon>Andropogonodae</taxon>
        <taxon>Paspaleae</taxon>
        <taxon>Paspalinae</taxon>
        <taxon>Paspalum</taxon>
    </lineage>
</organism>
<evidence type="ECO:0000259" key="2">
    <source>
        <dbReference type="PROSITE" id="PS51767"/>
    </source>
</evidence>
<dbReference type="PROSITE" id="PS51767">
    <property type="entry name" value="PEPTIDASE_A1"/>
    <property type="match status" value="1"/>
</dbReference>
<dbReference type="Gene3D" id="2.40.70.10">
    <property type="entry name" value="Acid Proteases"/>
    <property type="match status" value="1"/>
</dbReference>
<evidence type="ECO:0000313" key="4">
    <source>
        <dbReference type="Proteomes" id="UP001341281"/>
    </source>
</evidence>
<dbReference type="InterPro" id="IPR001461">
    <property type="entry name" value="Aspartic_peptidase_A1"/>
</dbReference>
<accession>A0AAQ3UIP3</accession>
<evidence type="ECO:0000256" key="1">
    <source>
        <dbReference type="ARBA" id="ARBA00007447"/>
    </source>
</evidence>
<gene>
    <name evidence="3" type="ORF">U9M48_038985</name>
</gene>
<dbReference type="InterPro" id="IPR021109">
    <property type="entry name" value="Peptidase_aspartic_dom_sf"/>
</dbReference>
<reference evidence="3 4" key="1">
    <citation type="submission" date="2024-02" db="EMBL/GenBank/DDBJ databases">
        <title>High-quality chromosome-scale genome assembly of Pensacola bahiagrass (Paspalum notatum Flugge var. saurae).</title>
        <authorList>
            <person name="Vega J.M."/>
            <person name="Podio M."/>
            <person name="Orjuela J."/>
            <person name="Siena L.A."/>
            <person name="Pessino S.C."/>
            <person name="Combes M.C."/>
            <person name="Mariac C."/>
            <person name="Albertini E."/>
            <person name="Pupilli F."/>
            <person name="Ortiz J.P.A."/>
            <person name="Leblanc O."/>
        </authorList>
    </citation>
    <scope>NUCLEOTIDE SEQUENCE [LARGE SCALE GENOMIC DNA]</scope>
    <source>
        <strain evidence="3">R1</strain>
        <tissue evidence="3">Leaf</tissue>
    </source>
</reference>
<proteinExistence type="inferred from homology"/>
<dbReference type="PANTHER" id="PTHR13683">
    <property type="entry name" value="ASPARTYL PROTEASES"/>
    <property type="match status" value="1"/>
</dbReference>
<dbReference type="AlphaFoldDB" id="A0AAQ3UIP3"/>
<sequence length="119" mass="13672">FLYVNLKIGEPAREYNLDVDTGSILTWVQCNVPTYRGDCKKWLQTHPYYELTPAKLVSRNDPLCQVLHPLPGGEKQCPYHINYVMGDSRGLLIHDKFTLPSSQHTFTFGCVYIYIYAAN</sequence>
<dbReference type="SUPFAM" id="SSF50630">
    <property type="entry name" value="Acid proteases"/>
    <property type="match status" value="1"/>
</dbReference>
<feature type="non-terminal residue" evidence="3">
    <location>
        <position position="1"/>
    </location>
</feature>